<feature type="active site" evidence="6">
    <location>
        <position position="785"/>
    </location>
</feature>
<dbReference type="InterPro" id="IPR016161">
    <property type="entry name" value="Ald_DH/histidinol_DH"/>
</dbReference>
<reference evidence="10 11" key="1">
    <citation type="submission" date="2023-06" db="EMBL/GenBank/DDBJ databases">
        <title>Roseiconus lacunae JC819 isolated from Gulf of Mannar region, Tamil Nadu.</title>
        <authorList>
            <person name="Pk S."/>
            <person name="Ch S."/>
            <person name="Ch V.R."/>
        </authorList>
    </citation>
    <scope>NUCLEOTIDE SEQUENCE [LARGE SCALE GENOMIC DNA]</scope>
    <source>
        <strain evidence="10 11">JC819</strain>
    </source>
</reference>
<dbReference type="InterPro" id="IPR016162">
    <property type="entry name" value="Ald_DH_N"/>
</dbReference>
<evidence type="ECO:0000259" key="8">
    <source>
        <dbReference type="Pfam" id="PF00171"/>
    </source>
</evidence>
<dbReference type="PROSITE" id="PS00070">
    <property type="entry name" value="ALDEHYDE_DEHYDR_CYS"/>
    <property type="match status" value="1"/>
</dbReference>
<keyword evidence="4" id="KW-0520">NAD</keyword>
<evidence type="ECO:0000259" key="9">
    <source>
        <dbReference type="Pfam" id="PF01619"/>
    </source>
</evidence>
<dbReference type="Pfam" id="PF01619">
    <property type="entry name" value="Pro_dh"/>
    <property type="match status" value="1"/>
</dbReference>
<gene>
    <name evidence="10" type="ORF">QTN89_12965</name>
</gene>
<dbReference type="CDD" id="cd07125">
    <property type="entry name" value="ALDH_PutA-P5CDH"/>
    <property type="match status" value="1"/>
</dbReference>
<dbReference type="SUPFAM" id="SSF51730">
    <property type="entry name" value="FAD-linked oxidoreductase"/>
    <property type="match status" value="1"/>
</dbReference>
<sequence length="1238" mass="137907">MSVAETLLNLVELVSIADKHGNDADAAIAMARALLNRSHDLQTPQERRQQAELARMIQHPSDKATLVEMTDQAFRTHSSARVADQLTHLLDIQGIPRFFSPLEQTMLRGFQTFGGYLPGVAVPLVKDKMRHETANVILPAEERRLCEHLSARQQSGLLMNVNFLGEALLGEKEAERRLRHYLHALQLPEIACISVKLSTVYSQVSTIARDETIRIVADRMELLYRAAARERFEADGKQLPKFVYLDMEEYRDLYLTADVFRKALSRPGLEHARAGIALQAYVPDSYGVLADLIAWSAERVKAGGTPITVRLVKGANMEMERVEASLAGLPQTPFDQKVFTDANFKRMLRLLIEAAGAGHVRVGIASHNLFDISLALLWGARTKRIDAQTPLDLESETTGTALDYMQFEMLEGMANHQRRALFESAPRMLLYAPACKREDFLNAIGYLIRRLDENTGPENFLRYSFHLSPKSSTWLALADGFRSSLELIDEIDCSPRRLQDRFMPPTQPKPASDWASYVNEPDTDWSLPRHSQWAKSIVERWSDQSPENINVPLRVGDQIREVDASRKQRESFDPSRPGVVSCRFTMANEQDVDDAIAIADQDPDGWRETAWDHRYELLRNAAQLMRERRGDLIGSMMLDGGKLITEADPEVSEAIDFTEFYPLTAKAYYDRTDLHCQPRGTVAVISPWNFPLAIPCGGIASALATGNTVLLKPASDTVLPAYLIAKCFWDAGVSPNVLQLLPCSGAGAGSRLVTDRRVDAVVLTGGTETAKEMLKLRSDLHLIAETGGKNATIVSAMCDRDLAIKHILHSAFSHGGQKCSATSLLLLDQELYDDANFRDALADAAESLTVGSAWKLDSRLGPLIRPPSGELEQGIKDLESGEEWLTRPRHIDDNPQLYTPGIKWNVRPGSFTHSTELFGPVLGVMKYSKLEQAIEWVASTGYGLTSGLESLDDREQQLWRESIPAGNLYINRPTTGAIVLRQPFGGIGKSAYGPGAKAGGPHYVLPLMHVENKPANATNRKSIVTVSPIKDALDAIESVAEAHELVIDTKRLERFAHRASEFADLTLNQTHDHVQLVGQDNLRRYRPPHQLRIRLNGNESLTDVAISIIAASASNCHASYSLAFEQEDFRELLEHAALRLASHSKHPWRIEWIEESESALAAEIEDGRVDRLRLLSSEKALSDEVLEACRSAFVTVLAEPVVDDPEVESLRYVLEQSISHDYHRYGNLGRRQLPSKPV</sequence>
<keyword evidence="11" id="KW-1185">Reference proteome</keyword>
<dbReference type="InterPro" id="IPR016163">
    <property type="entry name" value="Ald_DH_C"/>
</dbReference>
<evidence type="ECO:0000256" key="2">
    <source>
        <dbReference type="ARBA" id="ARBA00012884"/>
    </source>
</evidence>
<dbReference type="PROSITE" id="PS00687">
    <property type="entry name" value="ALDEHYDE_DEHYDR_GLU"/>
    <property type="match status" value="1"/>
</dbReference>
<comment type="catalytic activity">
    <reaction evidence="5">
        <text>L-glutamate 5-semialdehyde + NAD(+) + H2O = L-glutamate + NADH + 2 H(+)</text>
        <dbReference type="Rhea" id="RHEA:30235"/>
        <dbReference type="ChEBI" id="CHEBI:15377"/>
        <dbReference type="ChEBI" id="CHEBI:15378"/>
        <dbReference type="ChEBI" id="CHEBI:29985"/>
        <dbReference type="ChEBI" id="CHEBI:57540"/>
        <dbReference type="ChEBI" id="CHEBI:57945"/>
        <dbReference type="ChEBI" id="CHEBI:58066"/>
        <dbReference type="EC" id="1.2.1.88"/>
    </reaction>
</comment>
<evidence type="ECO:0000256" key="7">
    <source>
        <dbReference type="RuleBase" id="RU003345"/>
    </source>
</evidence>
<dbReference type="Gene3D" id="3.20.20.220">
    <property type="match status" value="1"/>
</dbReference>
<dbReference type="InterPro" id="IPR016160">
    <property type="entry name" value="Ald_DH_CS_CYS"/>
</dbReference>
<dbReference type="EMBL" id="JASZZN010000008">
    <property type="protein sequence ID" value="MDM4016347.1"/>
    <property type="molecule type" value="Genomic_DNA"/>
</dbReference>
<proteinExistence type="inferred from homology"/>
<protein>
    <recommendedName>
        <fullName evidence="2">L-glutamate gamma-semialdehyde dehydrogenase</fullName>
        <ecNumber evidence="2">1.2.1.88</ecNumber>
    </recommendedName>
</protein>
<feature type="domain" description="Proline dehydrogenase" evidence="9">
    <location>
        <begin position="148"/>
        <end position="462"/>
    </location>
</feature>
<dbReference type="RefSeq" id="WP_289163978.1">
    <property type="nucleotide sequence ID" value="NZ_JASZZN010000008.1"/>
</dbReference>
<dbReference type="EC" id="1.2.1.88" evidence="2"/>
<dbReference type="SUPFAM" id="SSF53720">
    <property type="entry name" value="ALDH-like"/>
    <property type="match status" value="1"/>
</dbReference>
<dbReference type="InterPro" id="IPR015590">
    <property type="entry name" value="Aldehyde_DH_dom"/>
</dbReference>
<evidence type="ECO:0000256" key="4">
    <source>
        <dbReference type="ARBA" id="ARBA00023027"/>
    </source>
</evidence>
<dbReference type="Gene3D" id="3.40.309.10">
    <property type="entry name" value="Aldehyde Dehydrogenase, Chain A, domain 2"/>
    <property type="match status" value="1"/>
</dbReference>
<evidence type="ECO:0000256" key="3">
    <source>
        <dbReference type="ARBA" id="ARBA00023002"/>
    </source>
</evidence>
<evidence type="ECO:0000256" key="1">
    <source>
        <dbReference type="ARBA" id="ARBA00004786"/>
    </source>
</evidence>
<dbReference type="PANTHER" id="PTHR42862:SF1">
    <property type="entry name" value="DELTA-1-PYRROLINE-5-CARBOXYLATE DEHYDROGENASE 2, ISOFORM A-RELATED"/>
    <property type="match status" value="1"/>
</dbReference>
<dbReference type="InterPro" id="IPR025703">
    <property type="entry name" value="Bifunct_PutA"/>
</dbReference>
<evidence type="ECO:0000256" key="6">
    <source>
        <dbReference type="PROSITE-ProRule" id="PRU10007"/>
    </source>
</evidence>
<dbReference type="InterPro" id="IPR029510">
    <property type="entry name" value="Ald_DH_CS_GLU"/>
</dbReference>
<dbReference type="PIRSF" id="PIRSF000197">
    <property type="entry name" value="Bifunct_PutA"/>
    <property type="match status" value="1"/>
</dbReference>
<dbReference type="Gene3D" id="3.40.605.10">
    <property type="entry name" value="Aldehyde Dehydrogenase, Chain A, domain 1"/>
    <property type="match status" value="1"/>
</dbReference>
<dbReference type="Proteomes" id="UP001239462">
    <property type="component" value="Unassembled WGS sequence"/>
</dbReference>
<dbReference type="PANTHER" id="PTHR42862">
    <property type="entry name" value="DELTA-1-PYRROLINE-5-CARBOXYLATE DEHYDROGENASE 1, ISOFORM A-RELATED"/>
    <property type="match status" value="1"/>
</dbReference>
<name>A0ABT7PIL7_9BACT</name>
<comment type="caution">
    <text evidence="10">The sequence shown here is derived from an EMBL/GenBank/DDBJ whole genome shotgun (WGS) entry which is preliminary data.</text>
</comment>
<feature type="domain" description="Aldehyde dehydrogenase" evidence="8">
    <location>
        <begin position="564"/>
        <end position="1004"/>
    </location>
</feature>
<dbReference type="InterPro" id="IPR029041">
    <property type="entry name" value="FAD-linked_oxidoreductase-like"/>
</dbReference>
<evidence type="ECO:0000313" key="10">
    <source>
        <dbReference type="EMBL" id="MDM4016347.1"/>
    </source>
</evidence>
<dbReference type="InterPro" id="IPR002872">
    <property type="entry name" value="Proline_DH_dom"/>
</dbReference>
<evidence type="ECO:0000256" key="5">
    <source>
        <dbReference type="ARBA" id="ARBA00048142"/>
    </source>
</evidence>
<evidence type="ECO:0000313" key="11">
    <source>
        <dbReference type="Proteomes" id="UP001239462"/>
    </source>
</evidence>
<dbReference type="InterPro" id="IPR050485">
    <property type="entry name" value="Proline_metab_enzyme"/>
</dbReference>
<organism evidence="10 11">
    <name type="scientific">Roseiconus lacunae</name>
    <dbReference type="NCBI Taxonomy" id="2605694"/>
    <lineage>
        <taxon>Bacteria</taxon>
        <taxon>Pseudomonadati</taxon>
        <taxon>Planctomycetota</taxon>
        <taxon>Planctomycetia</taxon>
        <taxon>Pirellulales</taxon>
        <taxon>Pirellulaceae</taxon>
        <taxon>Roseiconus</taxon>
    </lineage>
</organism>
<dbReference type="Pfam" id="PF00171">
    <property type="entry name" value="Aldedh"/>
    <property type="match status" value="1"/>
</dbReference>
<comment type="similarity">
    <text evidence="7">Belongs to the aldehyde dehydrogenase family.</text>
</comment>
<keyword evidence="3 7" id="KW-0560">Oxidoreductase</keyword>
<comment type="pathway">
    <text evidence="1">Amino-acid degradation; L-proline degradation into L-glutamate; L-glutamate from L-proline: step 2/2.</text>
</comment>
<accession>A0ABT7PIL7</accession>